<evidence type="ECO:0008006" key="7">
    <source>
        <dbReference type="Google" id="ProtNLM"/>
    </source>
</evidence>
<dbReference type="GO" id="GO:0043565">
    <property type="term" value="F:sequence-specific DNA binding"/>
    <property type="evidence" value="ECO:0007669"/>
    <property type="project" value="TreeGrafter"/>
</dbReference>
<comment type="caution">
    <text evidence="5">The sequence shown here is derived from an EMBL/GenBank/DDBJ whole genome shotgun (WGS) entry which is preliminary data.</text>
</comment>
<feature type="compositionally biased region" description="Polar residues" evidence="4">
    <location>
        <begin position="1087"/>
        <end position="1102"/>
    </location>
</feature>
<evidence type="ECO:0000256" key="1">
    <source>
        <dbReference type="ARBA" id="ARBA00004123"/>
    </source>
</evidence>
<comment type="subcellular location">
    <subcellularLocation>
        <location evidence="1">Nucleus</location>
    </subcellularLocation>
</comment>
<keyword evidence="3" id="KW-0539">Nucleus</keyword>
<gene>
    <name evidence="5" type="ORF">Pcinc_000274</name>
</gene>
<keyword evidence="6" id="KW-1185">Reference proteome</keyword>
<evidence type="ECO:0000256" key="3">
    <source>
        <dbReference type="ARBA" id="ARBA00023242"/>
    </source>
</evidence>
<dbReference type="GO" id="GO:0005730">
    <property type="term" value="C:nucleolus"/>
    <property type="evidence" value="ECO:0007669"/>
    <property type="project" value="InterPro"/>
</dbReference>
<dbReference type="Pfam" id="PF04931">
    <property type="entry name" value="DNA_pol_phi"/>
    <property type="match status" value="1"/>
</dbReference>
<proteinExistence type="inferred from homology"/>
<dbReference type="InterPro" id="IPR016024">
    <property type="entry name" value="ARM-type_fold"/>
</dbReference>
<feature type="compositionally biased region" description="Basic residues" evidence="4">
    <location>
        <begin position="1111"/>
        <end position="1127"/>
    </location>
</feature>
<feature type="region of interest" description="Disordered" evidence="4">
    <location>
        <begin position="658"/>
        <end position="706"/>
    </location>
</feature>
<dbReference type="Proteomes" id="UP001286313">
    <property type="component" value="Unassembled WGS sequence"/>
</dbReference>
<dbReference type="PANTHER" id="PTHR13213:SF2">
    <property type="entry name" value="MYB-BINDING PROTEIN 1A"/>
    <property type="match status" value="1"/>
</dbReference>
<reference evidence="5" key="1">
    <citation type="submission" date="2023-10" db="EMBL/GenBank/DDBJ databases">
        <title>Genome assemblies of two species of porcelain crab, Petrolisthes cinctipes and Petrolisthes manimaculis (Anomura: Porcellanidae).</title>
        <authorList>
            <person name="Angst P."/>
        </authorList>
    </citation>
    <scope>NUCLEOTIDE SEQUENCE</scope>
    <source>
        <strain evidence="5">PB745_01</strain>
        <tissue evidence="5">Gill</tissue>
    </source>
</reference>
<name>A0AAE1GPW0_PETCI</name>
<dbReference type="EMBL" id="JAWQEG010000020">
    <property type="protein sequence ID" value="KAK3896030.1"/>
    <property type="molecule type" value="Genomic_DNA"/>
</dbReference>
<dbReference type="AlphaFoldDB" id="A0AAE1GPW0"/>
<dbReference type="InterPro" id="IPR007015">
    <property type="entry name" value="DNA_pol_V/MYBBP1A"/>
</dbReference>
<dbReference type="GO" id="GO:0003714">
    <property type="term" value="F:transcription corepressor activity"/>
    <property type="evidence" value="ECO:0007669"/>
    <property type="project" value="TreeGrafter"/>
</dbReference>
<organism evidence="5 6">
    <name type="scientific">Petrolisthes cinctipes</name>
    <name type="common">Flat porcelain crab</name>
    <dbReference type="NCBI Taxonomy" id="88211"/>
    <lineage>
        <taxon>Eukaryota</taxon>
        <taxon>Metazoa</taxon>
        <taxon>Ecdysozoa</taxon>
        <taxon>Arthropoda</taxon>
        <taxon>Crustacea</taxon>
        <taxon>Multicrustacea</taxon>
        <taxon>Malacostraca</taxon>
        <taxon>Eumalacostraca</taxon>
        <taxon>Eucarida</taxon>
        <taxon>Decapoda</taxon>
        <taxon>Pleocyemata</taxon>
        <taxon>Anomura</taxon>
        <taxon>Galatheoidea</taxon>
        <taxon>Porcellanidae</taxon>
        <taxon>Petrolisthes</taxon>
    </lineage>
</organism>
<protein>
    <recommendedName>
        <fullName evidence="7">Myb-binding protein 1A-like protein</fullName>
    </recommendedName>
</protein>
<accession>A0AAE1GPW0</accession>
<sequence length="1179" mass="134118">MPSLAGEKDQALCKGYPQHVKNAFNTLMDESEQRRAEASIIILKYVDSSLQDEHENQLTENVKSIIRRLVGGLITKRPYAREGFYTTLQAVMQLHPSTVSVTYEVADTKLAPNPSLEKEDQTAQLVGEVLYYGALIRSGHASSDPSRIEYIILRLLEIRQMEDYLDVMASQFLVNLMEERKDIMSSLETVWMKVKPLLDPEVRELSPCLLWLRLVMLRTSTASTLPKEWTSSSRIPKFLARAIMGTVNSLPNVHPLVGEVVTSLAPKSQEGRNYLISLWIRLKGHLSMCTVKELQLIFNVLQLVVPRLRTAQEVPMVLSGNLIPLLMTSVSRHDQELSTAARGMASALLHLVSSHQHENSEIQLAVLRALVLPPGSIRFDQLTGTKLLSQMMSHLSLSSLKGFAEILQESIENAAYKDVSGNEQYVVNTLKQLILHPKLSTEEHDEWRRQKLMAIMKLALFCSKSNKNKMELRSAFNKTLVTYSGGNFKDYWTSLEQVVCEANKELQSQEEQGKSPLGVGGAARWVQVQEKLAMLKSDNMKDTIPSKVFQLIYTQMALYLFLDHKVAKDIIEELNACCKMMMMSENPKSQSKETEGQPHWVEVVTELLLSLMTQEEHYIRFMAQNAFRLMCPLATPHTSTIILDILDLEKAKTLVSKRLDEEEEAEEEKEAEEEAEEEEEKEEESCDDDSDFEEEHAELDDEEGMEEVDDNLKNSLMAAMGDFEDDIDMDSVPIEELNKLDEKVEAIFSQFSKKQAEKKKRQKLAEQETSLMHFQNRACDLLMVFIKEVPKLSLILDIISPLFDAFIMAGKNKLMRSLQGRLRSLIQDLVVKLRKFPNEKDVTVSVVVDSWNEFFTASLDMPDNLTKEITGCYGALVHLCVEIQDSKCGLDNPVITSYLQHLDKLLSTQMTSVKVVAYLVPCTIECSGLRKVAEEMAQAAFNSALKPYKRSLALEGLQKLYENKAFLEERTRELDETIAPALLKMLSEFCTSGAALKKLKTNLLNLIFVLHKNDELKDGQSIFNWQLVGDGVVKMRQSVTRKEFAKCIHVYHKLQHSLNLPRDISFAQKPVVVQKNDKAQLKMKKQPQVNGNSVNHGKSTPVKNMKQQKAEKRKNKKMMMDKKRKRVTFADSENGEDDYKSLDMTVSKKNKKRKRQANHKEEDTLSSHGWKLLPSKQKT</sequence>
<evidence type="ECO:0000313" key="6">
    <source>
        <dbReference type="Proteomes" id="UP001286313"/>
    </source>
</evidence>
<feature type="region of interest" description="Disordered" evidence="4">
    <location>
        <begin position="1078"/>
        <end position="1179"/>
    </location>
</feature>
<dbReference type="PANTHER" id="PTHR13213">
    <property type="entry name" value="MYB-BINDING PROTEIN 1A FAMILY MEMBER"/>
    <property type="match status" value="1"/>
</dbReference>
<feature type="compositionally biased region" description="Basic residues" evidence="4">
    <location>
        <begin position="1148"/>
        <end position="1157"/>
    </location>
</feature>
<dbReference type="GO" id="GO:0003723">
    <property type="term" value="F:RNA binding"/>
    <property type="evidence" value="ECO:0007669"/>
    <property type="project" value="TreeGrafter"/>
</dbReference>
<dbReference type="SUPFAM" id="SSF48371">
    <property type="entry name" value="ARM repeat"/>
    <property type="match status" value="1"/>
</dbReference>
<comment type="similarity">
    <text evidence="2">Belongs to the MYBBP1A family.</text>
</comment>
<evidence type="ECO:0000256" key="4">
    <source>
        <dbReference type="SAM" id="MobiDB-lite"/>
    </source>
</evidence>
<evidence type="ECO:0000313" key="5">
    <source>
        <dbReference type="EMBL" id="KAK3896030.1"/>
    </source>
</evidence>
<evidence type="ECO:0000256" key="2">
    <source>
        <dbReference type="ARBA" id="ARBA00006809"/>
    </source>
</evidence>
<feature type="compositionally biased region" description="Acidic residues" evidence="4">
    <location>
        <begin position="661"/>
        <end position="706"/>
    </location>
</feature>